<sequence>MTYKNHARHLLAGLLLCCTSAVLAQTPATPNSLDMAGQLALLIADVGMMHYEPDNGAHVDEVNTRMQRLSPLMDRYLAAQPSAERSRLTPEWQAMRTLLLGDNTGAGLVDGYDSYLHATYSAHRDILREAIIRAARQQARGVPEQATLQMARILSGYMLVAASPFGSFAMSSEDEDADLSRLSQDMDSLWQELLADAPAQSPLRDAHTKWLFIRSSVLRATEESLPYIVSRNGRQILLALARNANISL</sequence>
<gene>
    <name evidence="2" type="ORF">S7S_11825</name>
</gene>
<dbReference type="RefSeq" id="WP_008736874.1">
    <property type="nucleotide sequence ID" value="NZ_CP004387.1"/>
</dbReference>
<evidence type="ECO:0000313" key="3">
    <source>
        <dbReference type="Proteomes" id="UP000006764"/>
    </source>
</evidence>
<feature type="chain" id="PRO_5002097413" evidence="1">
    <location>
        <begin position="25"/>
        <end position="248"/>
    </location>
</feature>
<evidence type="ECO:0000256" key="1">
    <source>
        <dbReference type="SAM" id="SignalP"/>
    </source>
</evidence>
<accession>A0A0B4XRA5</accession>
<dbReference type="HOGENOM" id="CLU_1118323_0_0_6"/>
<feature type="signal peptide" evidence="1">
    <location>
        <begin position="1"/>
        <end position="24"/>
    </location>
</feature>
<protein>
    <submittedName>
        <fullName evidence="2">Uncharacterized protein</fullName>
    </submittedName>
</protein>
<dbReference type="KEGG" id="apac:S7S_11825"/>
<name>A0A0B4XRA5_9GAMM</name>
<dbReference type="Proteomes" id="UP000006764">
    <property type="component" value="Chromosome"/>
</dbReference>
<dbReference type="EMBL" id="CP004387">
    <property type="protein sequence ID" value="AJD48777.1"/>
    <property type="molecule type" value="Genomic_DNA"/>
</dbReference>
<keyword evidence="3" id="KW-1185">Reference proteome</keyword>
<reference evidence="2 3" key="1">
    <citation type="journal article" date="2012" name="J. Bacteriol.">
        <title>Genome sequence of an alkane-degrading bacterium, Alcanivorax pacificus type strain W11-5, isolated from deep sea sediment.</title>
        <authorList>
            <person name="Lai Q."/>
            <person name="Shao Z."/>
        </authorList>
    </citation>
    <scope>NUCLEOTIDE SEQUENCE [LARGE SCALE GENOMIC DNA]</scope>
    <source>
        <strain evidence="2 3">W11-5</strain>
    </source>
</reference>
<organism evidence="2 3">
    <name type="scientific">Isoalcanivorax pacificus W11-5</name>
    <dbReference type="NCBI Taxonomy" id="391936"/>
    <lineage>
        <taxon>Bacteria</taxon>
        <taxon>Pseudomonadati</taxon>
        <taxon>Pseudomonadota</taxon>
        <taxon>Gammaproteobacteria</taxon>
        <taxon>Oceanospirillales</taxon>
        <taxon>Alcanivoracaceae</taxon>
        <taxon>Isoalcanivorax</taxon>
    </lineage>
</organism>
<proteinExistence type="predicted"/>
<dbReference type="OrthoDB" id="6075940at2"/>
<dbReference type="AlphaFoldDB" id="A0A0B4XRA5"/>
<evidence type="ECO:0000313" key="2">
    <source>
        <dbReference type="EMBL" id="AJD48777.1"/>
    </source>
</evidence>
<keyword evidence="1" id="KW-0732">Signal</keyword>